<dbReference type="HOGENOM" id="CLU_2267728_0_0_1"/>
<evidence type="ECO:0000313" key="2">
    <source>
        <dbReference type="EnsemblPlants" id="AES64212"/>
    </source>
</evidence>
<dbReference type="Proteomes" id="UP000002051">
    <property type="component" value="Chromosome 2"/>
</dbReference>
<evidence type="ECO:0000313" key="1">
    <source>
        <dbReference type="EMBL" id="AES64212.1"/>
    </source>
</evidence>
<accession>G7IPZ4</accession>
<sequence>MHHGNNLLSVLSPTFIFNLDISINKDKVRRRVVIPIRTQEGEPSLLFHKNGYEEGVYVVVQGTPLLLKSCSAVRVTLANNFLSFGVLGSDILPHPLQSIINII</sequence>
<protein>
    <submittedName>
        <fullName evidence="1 2">Uncharacterized protein</fullName>
    </submittedName>
</protein>
<dbReference type="EnsemblPlants" id="AES64212">
    <property type="protein sequence ID" value="AES64212"/>
    <property type="gene ID" value="MTR_2g019800"/>
</dbReference>
<dbReference type="AlphaFoldDB" id="G7IPZ4"/>
<reference evidence="2" key="3">
    <citation type="submission" date="2015-04" db="UniProtKB">
        <authorList>
            <consortium name="EnsemblPlants"/>
        </authorList>
    </citation>
    <scope>IDENTIFICATION</scope>
    <source>
        <strain evidence="2">cv. Jemalong A17</strain>
    </source>
</reference>
<dbReference type="EMBL" id="CM001218">
    <property type="protein sequence ID" value="AES64212.1"/>
    <property type="molecule type" value="Genomic_DNA"/>
</dbReference>
<reference evidence="1 3" key="1">
    <citation type="journal article" date="2011" name="Nature">
        <title>The Medicago genome provides insight into the evolution of rhizobial symbioses.</title>
        <authorList>
            <person name="Young N.D."/>
            <person name="Debelle F."/>
            <person name="Oldroyd G.E."/>
            <person name="Geurts R."/>
            <person name="Cannon S.B."/>
            <person name="Udvardi M.K."/>
            <person name="Benedito V.A."/>
            <person name="Mayer K.F."/>
            <person name="Gouzy J."/>
            <person name="Schoof H."/>
            <person name="Van de Peer Y."/>
            <person name="Proost S."/>
            <person name="Cook D.R."/>
            <person name="Meyers B.C."/>
            <person name="Spannagl M."/>
            <person name="Cheung F."/>
            <person name="De Mita S."/>
            <person name="Krishnakumar V."/>
            <person name="Gundlach H."/>
            <person name="Zhou S."/>
            <person name="Mudge J."/>
            <person name="Bharti A.K."/>
            <person name="Murray J.D."/>
            <person name="Naoumkina M.A."/>
            <person name="Rosen B."/>
            <person name="Silverstein K.A."/>
            <person name="Tang H."/>
            <person name="Rombauts S."/>
            <person name="Zhao P.X."/>
            <person name="Zhou P."/>
            <person name="Barbe V."/>
            <person name="Bardou P."/>
            <person name="Bechner M."/>
            <person name="Bellec A."/>
            <person name="Berger A."/>
            <person name="Berges H."/>
            <person name="Bidwell S."/>
            <person name="Bisseling T."/>
            <person name="Choisne N."/>
            <person name="Couloux A."/>
            <person name="Denny R."/>
            <person name="Deshpande S."/>
            <person name="Dai X."/>
            <person name="Doyle J.J."/>
            <person name="Dudez A.M."/>
            <person name="Farmer A.D."/>
            <person name="Fouteau S."/>
            <person name="Franken C."/>
            <person name="Gibelin C."/>
            <person name="Gish J."/>
            <person name="Goldstein S."/>
            <person name="Gonzalez A.J."/>
            <person name="Green P.J."/>
            <person name="Hallab A."/>
            <person name="Hartog M."/>
            <person name="Hua A."/>
            <person name="Humphray S.J."/>
            <person name="Jeong D.H."/>
            <person name="Jing Y."/>
            <person name="Jocker A."/>
            <person name="Kenton S.M."/>
            <person name="Kim D.J."/>
            <person name="Klee K."/>
            <person name="Lai H."/>
            <person name="Lang C."/>
            <person name="Lin S."/>
            <person name="Macmil S.L."/>
            <person name="Magdelenat G."/>
            <person name="Matthews L."/>
            <person name="McCorrison J."/>
            <person name="Monaghan E.L."/>
            <person name="Mun J.H."/>
            <person name="Najar F.Z."/>
            <person name="Nicholson C."/>
            <person name="Noirot C."/>
            <person name="O'Bleness M."/>
            <person name="Paule C.R."/>
            <person name="Poulain J."/>
            <person name="Prion F."/>
            <person name="Qin B."/>
            <person name="Qu C."/>
            <person name="Retzel E.F."/>
            <person name="Riddle C."/>
            <person name="Sallet E."/>
            <person name="Samain S."/>
            <person name="Samson N."/>
            <person name="Sanders I."/>
            <person name="Saurat O."/>
            <person name="Scarpelli C."/>
            <person name="Schiex T."/>
            <person name="Segurens B."/>
            <person name="Severin A.J."/>
            <person name="Sherrier D.J."/>
            <person name="Shi R."/>
            <person name="Sims S."/>
            <person name="Singer S.R."/>
            <person name="Sinharoy S."/>
            <person name="Sterck L."/>
            <person name="Viollet A."/>
            <person name="Wang B.B."/>
            <person name="Wang K."/>
            <person name="Wang M."/>
            <person name="Wang X."/>
            <person name="Warfsmann J."/>
            <person name="Weissenbach J."/>
            <person name="White D.D."/>
            <person name="White J.D."/>
            <person name="Wiley G.B."/>
            <person name="Wincker P."/>
            <person name="Xing Y."/>
            <person name="Yang L."/>
            <person name="Yao Z."/>
            <person name="Ying F."/>
            <person name="Zhai J."/>
            <person name="Zhou L."/>
            <person name="Zuber A."/>
            <person name="Denarie J."/>
            <person name="Dixon R.A."/>
            <person name="May G.D."/>
            <person name="Schwartz D.C."/>
            <person name="Rogers J."/>
            <person name="Quetier F."/>
            <person name="Town C.D."/>
            <person name="Roe B.A."/>
        </authorList>
    </citation>
    <scope>NUCLEOTIDE SEQUENCE [LARGE SCALE GENOMIC DNA]</scope>
    <source>
        <strain evidence="1">A17</strain>
        <strain evidence="2 3">cv. Jemalong A17</strain>
    </source>
</reference>
<organism evidence="1 3">
    <name type="scientific">Medicago truncatula</name>
    <name type="common">Barrel medic</name>
    <name type="synonym">Medicago tribuloides</name>
    <dbReference type="NCBI Taxonomy" id="3880"/>
    <lineage>
        <taxon>Eukaryota</taxon>
        <taxon>Viridiplantae</taxon>
        <taxon>Streptophyta</taxon>
        <taxon>Embryophyta</taxon>
        <taxon>Tracheophyta</taxon>
        <taxon>Spermatophyta</taxon>
        <taxon>Magnoliopsida</taxon>
        <taxon>eudicotyledons</taxon>
        <taxon>Gunneridae</taxon>
        <taxon>Pentapetalae</taxon>
        <taxon>rosids</taxon>
        <taxon>fabids</taxon>
        <taxon>Fabales</taxon>
        <taxon>Fabaceae</taxon>
        <taxon>Papilionoideae</taxon>
        <taxon>50 kb inversion clade</taxon>
        <taxon>NPAAA clade</taxon>
        <taxon>Hologalegina</taxon>
        <taxon>IRL clade</taxon>
        <taxon>Trifolieae</taxon>
        <taxon>Medicago</taxon>
    </lineage>
</organism>
<keyword evidence="3" id="KW-1185">Reference proteome</keyword>
<dbReference type="PaxDb" id="3880-AES64212"/>
<name>G7IPZ4_MEDTR</name>
<evidence type="ECO:0000313" key="3">
    <source>
        <dbReference type="Proteomes" id="UP000002051"/>
    </source>
</evidence>
<gene>
    <name evidence="1" type="ordered locus">MTR_2g019800</name>
</gene>
<reference evidence="1 3" key="2">
    <citation type="journal article" date="2014" name="BMC Genomics">
        <title>An improved genome release (version Mt4.0) for the model legume Medicago truncatula.</title>
        <authorList>
            <person name="Tang H."/>
            <person name="Krishnakumar V."/>
            <person name="Bidwell S."/>
            <person name="Rosen B."/>
            <person name="Chan A."/>
            <person name="Zhou S."/>
            <person name="Gentzbittel L."/>
            <person name="Childs K.L."/>
            <person name="Yandell M."/>
            <person name="Gundlach H."/>
            <person name="Mayer K.F."/>
            <person name="Schwartz D.C."/>
            <person name="Town C.D."/>
        </authorList>
    </citation>
    <scope>GENOME REANNOTATION</scope>
    <source>
        <strain evidence="2 3">cv. Jemalong A17</strain>
    </source>
</reference>
<proteinExistence type="predicted"/>